<dbReference type="EMBL" id="PZZP01000001">
    <property type="protein sequence ID" value="PTM59770.1"/>
    <property type="molecule type" value="Genomic_DNA"/>
</dbReference>
<evidence type="ECO:0000256" key="1">
    <source>
        <dbReference type="ARBA" id="ARBA00022679"/>
    </source>
</evidence>
<dbReference type="SUPFAM" id="SSF55729">
    <property type="entry name" value="Acyl-CoA N-acyltransferases (Nat)"/>
    <property type="match status" value="1"/>
</dbReference>
<evidence type="ECO:0000256" key="3">
    <source>
        <dbReference type="ARBA" id="ARBA00038502"/>
    </source>
</evidence>
<feature type="domain" description="N-acetyltransferase" evidence="4">
    <location>
        <begin position="8"/>
        <end position="178"/>
    </location>
</feature>
<dbReference type="InterPro" id="IPR035959">
    <property type="entry name" value="RutC-like_sf"/>
</dbReference>
<evidence type="ECO:0000313" key="6">
    <source>
        <dbReference type="Proteomes" id="UP000241639"/>
    </source>
</evidence>
<proteinExistence type="inferred from homology"/>
<dbReference type="CDD" id="cd00448">
    <property type="entry name" value="YjgF_YER057c_UK114_family"/>
    <property type="match status" value="1"/>
</dbReference>
<dbReference type="Gene3D" id="3.40.630.30">
    <property type="match status" value="1"/>
</dbReference>
<dbReference type="InterPro" id="IPR000182">
    <property type="entry name" value="GNAT_dom"/>
</dbReference>
<dbReference type="GO" id="GO:0008999">
    <property type="term" value="F:protein-N-terminal-alanine acetyltransferase activity"/>
    <property type="evidence" value="ECO:0007669"/>
    <property type="project" value="TreeGrafter"/>
</dbReference>
<dbReference type="InterPro" id="IPR006175">
    <property type="entry name" value="YjgF/YER057c/UK114"/>
</dbReference>
<reference evidence="5 6" key="1">
    <citation type="submission" date="2018-04" db="EMBL/GenBank/DDBJ databases">
        <title>Genomic Encyclopedia of Archaeal and Bacterial Type Strains, Phase II (KMG-II): from individual species to whole genera.</title>
        <authorList>
            <person name="Goeker M."/>
        </authorList>
    </citation>
    <scope>NUCLEOTIDE SEQUENCE [LARGE SCALE GENOMIC DNA]</scope>
    <source>
        <strain evidence="5 6">DSM 45169</strain>
    </source>
</reference>
<protein>
    <submittedName>
        <fullName evidence="5">Ribosomal-protein-alanine N-acetyltransferase</fullName>
    </submittedName>
</protein>
<dbReference type="Proteomes" id="UP000241639">
    <property type="component" value="Unassembled WGS sequence"/>
</dbReference>
<dbReference type="OrthoDB" id="9795206at2"/>
<evidence type="ECO:0000313" key="5">
    <source>
        <dbReference type="EMBL" id="PTM59770.1"/>
    </source>
</evidence>
<name>A0A2T4ZD15_9BACL</name>
<gene>
    <name evidence="5" type="ORF">C8J48_2401</name>
</gene>
<dbReference type="Pfam" id="PF01042">
    <property type="entry name" value="Ribonuc_L-PSP"/>
    <property type="match status" value="1"/>
</dbReference>
<dbReference type="SUPFAM" id="SSF55298">
    <property type="entry name" value="YjgF-like"/>
    <property type="match status" value="1"/>
</dbReference>
<evidence type="ECO:0000256" key="2">
    <source>
        <dbReference type="ARBA" id="ARBA00023315"/>
    </source>
</evidence>
<dbReference type="AlphaFoldDB" id="A0A2T4ZD15"/>
<evidence type="ECO:0000259" key="4">
    <source>
        <dbReference type="PROSITE" id="PS51186"/>
    </source>
</evidence>
<dbReference type="InterPro" id="IPR016181">
    <property type="entry name" value="Acyl_CoA_acyltransferase"/>
</dbReference>
<comment type="similarity">
    <text evidence="3">Belongs to the acetyltransferase family. RimJ subfamily.</text>
</comment>
<dbReference type="Pfam" id="PF13302">
    <property type="entry name" value="Acetyltransf_3"/>
    <property type="match status" value="1"/>
</dbReference>
<dbReference type="PROSITE" id="PS51186">
    <property type="entry name" value="GNAT"/>
    <property type="match status" value="1"/>
</dbReference>
<sequence length="313" mass="35538">MRRDGNNIYVKPLELEDAETMLRLELRNRHFFQLYTSLREERFFTLAGQQERIQGYIEKQAQDQHYGFGIYLLQTGELIGNVNLSEVARGPLQCAWIGYCLDQEQNGKGYMTEAVRLVVSIAFDQLKLHRIEAGVMPHNLGSIKVLEKAGFHKEGIAKQNVKINGKWQDHQILAIVNEEESEKKERKVIRKNPDSVATPIGPYTHLAIVSRKAEHLVLSGQVGIDTEGDLPSDVKAQFRNALNNVLRILNSEDVFAESIVKINIWLTESIDRDSFYEIWEELHGGTPPAMTLVYVSALATPALKVEVEVWAAR</sequence>
<dbReference type="PANTHER" id="PTHR43792">
    <property type="entry name" value="GNAT FAMILY, PUTATIVE (AFU_ORTHOLOGUE AFUA_3G00765)-RELATED-RELATED"/>
    <property type="match status" value="1"/>
</dbReference>
<keyword evidence="1 5" id="KW-0808">Transferase</keyword>
<keyword evidence="2" id="KW-0012">Acyltransferase</keyword>
<dbReference type="InterPro" id="IPR051531">
    <property type="entry name" value="N-acetyltransferase"/>
</dbReference>
<keyword evidence="6" id="KW-1185">Reference proteome</keyword>
<dbReference type="PANTHER" id="PTHR43792:SF8">
    <property type="entry name" value="[RIBOSOMAL PROTEIN US5]-ALANINE N-ACETYLTRANSFERASE"/>
    <property type="match status" value="1"/>
</dbReference>
<comment type="caution">
    <text evidence="5">The sequence shown here is derived from an EMBL/GenBank/DDBJ whole genome shotgun (WGS) entry which is preliminary data.</text>
</comment>
<accession>A0A2T4ZD15</accession>
<dbReference type="RefSeq" id="WP_107727015.1">
    <property type="nucleotide sequence ID" value="NZ_PZZP01000001.1"/>
</dbReference>
<dbReference type="Gene3D" id="3.30.1330.40">
    <property type="entry name" value="RutC-like"/>
    <property type="match status" value="1"/>
</dbReference>
<dbReference type="GO" id="GO:0005737">
    <property type="term" value="C:cytoplasm"/>
    <property type="evidence" value="ECO:0007669"/>
    <property type="project" value="TreeGrafter"/>
</dbReference>
<organism evidence="5 6">
    <name type="scientific">Desmospora activa DSM 45169</name>
    <dbReference type="NCBI Taxonomy" id="1121389"/>
    <lineage>
        <taxon>Bacteria</taxon>
        <taxon>Bacillati</taxon>
        <taxon>Bacillota</taxon>
        <taxon>Bacilli</taxon>
        <taxon>Bacillales</taxon>
        <taxon>Thermoactinomycetaceae</taxon>
        <taxon>Desmospora</taxon>
    </lineage>
</organism>